<evidence type="ECO:0000256" key="1">
    <source>
        <dbReference type="SAM" id="Phobius"/>
    </source>
</evidence>
<keyword evidence="1" id="KW-0812">Transmembrane</keyword>
<organism evidence="2 3">
    <name type="scientific">Mycolicibacterium murale</name>
    <dbReference type="NCBI Taxonomy" id="182220"/>
    <lineage>
        <taxon>Bacteria</taxon>
        <taxon>Bacillati</taxon>
        <taxon>Actinomycetota</taxon>
        <taxon>Actinomycetes</taxon>
        <taxon>Mycobacteriales</taxon>
        <taxon>Mycobacteriaceae</taxon>
        <taxon>Mycolicibacterium</taxon>
    </lineage>
</organism>
<protein>
    <submittedName>
        <fullName evidence="2">Uncharacterized protein</fullName>
    </submittedName>
</protein>
<evidence type="ECO:0000313" key="2">
    <source>
        <dbReference type="EMBL" id="GFG58791.1"/>
    </source>
</evidence>
<feature type="transmembrane region" description="Helical" evidence="1">
    <location>
        <begin position="16"/>
        <end position="35"/>
    </location>
</feature>
<keyword evidence="1" id="KW-1133">Transmembrane helix</keyword>
<sequence length="90" mass="9820">MLRISSLTEDAQCPQVMPVTVILTVVLMVAFRWGLNCGQQQVYHTPGGYARTSVLQPLRISVTAQYLPFGQEVSITLFTSQVQPNPAGAV</sequence>
<keyword evidence="3" id="KW-1185">Reference proteome</keyword>
<name>A0A7I9WM34_9MYCO</name>
<accession>A0A7I9WM34</accession>
<dbReference type="Proteomes" id="UP000465241">
    <property type="component" value="Unassembled WGS sequence"/>
</dbReference>
<dbReference type="EMBL" id="BLKT01000003">
    <property type="protein sequence ID" value="GFG58791.1"/>
    <property type="molecule type" value="Genomic_DNA"/>
</dbReference>
<dbReference type="AlphaFoldDB" id="A0A7I9WM34"/>
<proteinExistence type="predicted"/>
<reference evidence="2 3" key="1">
    <citation type="journal article" date="2019" name="Emerg. Microbes Infect.">
        <title>Comprehensive subspecies identification of 175 nontuberculous mycobacteria species based on 7547 genomic profiles.</title>
        <authorList>
            <person name="Matsumoto Y."/>
            <person name="Kinjo T."/>
            <person name="Motooka D."/>
            <person name="Nabeya D."/>
            <person name="Jung N."/>
            <person name="Uechi K."/>
            <person name="Horii T."/>
            <person name="Iida T."/>
            <person name="Fujita J."/>
            <person name="Nakamura S."/>
        </authorList>
    </citation>
    <scope>NUCLEOTIDE SEQUENCE [LARGE SCALE GENOMIC DNA]</scope>
    <source>
        <strain evidence="2 3">JCM 13392</strain>
    </source>
</reference>
<evidence type="ECO:0000313" key="3">
    <source>
        <dbReference type="Proteomes" id="UP000465241"/>
    </source>
</evidence>
<comment type="caution">
    <text evidence="2">The sequence shown here is derived from an EMBL/GenBank/DDBJ whole genome shotgun (WGS) entry which is preliminary data.</text>
</comment>
<keyword evidence="1" id="KW-0472">Membrane</keyword>
<gene>
    <name evidence="2" type="ORF">MMUR_29270</name>
</gene>